<evidence type="ECO:0000313" key="9">
    <source>
        <dbReference type="Proteomes" id="UP000192903"/>
    </source>
</evidence>
<keyword evidence="2" id="KW-0902">Two-component regulatory system</keyword>
<keyword evidence="3 5" id="KW-0238">DNA-binding</keyword>
<evidence type="ECO:0000313" key="8">
    <source>
        <dbReference type="EMBL" id="SMF12839.1"/>
    </source>
</evidence>
<evidence type="ECO:0000259" key="7">
    <source>
        <dbReference type="PROSITE" id="PS51755"/>
    </source>
</evidence>
<reference evidence="9" key="1">
    <citation type="submission" date="2017-04" db="EMBL/GenBank/DDBJ databases">
        <authorList>
            <person name="Varghese N."/>
            <person name="Submissions S."/>
        </authorList>
    </citation>
    <scope>NUCLEOTIDE SEQUENCE [LARGE SCALE GENOMIC DNA]</scope>
    <source>
        <strain evidence="9">B4P</strain>
    </source>
</reference>
<dbReference type="InterPro" id="IPR039420">
    <property type="entry name" value="WalR-like"/>
</dbReference>
<dbReference type="PROSITE" id="PS51755">
    <property type="entry name" value="OMPR_PHOB"/>
    <property type="match status" value="1"/>
</dbReference>
<dbReference type="RefSeq" id="WP_085420708.1">
    <property type="nucleotide sequence ID" value="NZ_FXAF01000002.1"/>
</dbReference>
<keyword evidence="9" id="KW-1185">Reference proteome</keyword>
<evidence type="ECO:0000256" key="4">
    <source>
        <dbReference type="PROSITE-ProRule" id="PRU00169"/>
    </source>
</evidence>
<dbReference type="PANTHER" id="PTHR48111">
    <property type="entry name" value="REGULATOR OF RPOS"/>
    <property type="match status" value="1"/>
</dbReference>
<dbReference type="Gene3D" id="3.40.50.2300">
    <property type="match status" value="1"/>
</dbReference>
<dbReference type="GO" id="GO:0000156">
    <property type="term" value="F:phosphorelay response regulator activity"/>
    <property type="evidence" value="ECO:0007669"/>
    <property type="project" value="TreeGrafter"/>
</dbReference>
<dbReference type="InterPro" id="IPR001789">
    <property type="entry name" value="Sig_transdc_resp-reg_receiver"/>
</dbReference>
<dbReference type="SUPFAM" id="SSF46894">
    <property type="entry name" value="C-terminal effector domain of the bipartite response regulators"/>
    <property type="match status" value="1"/>
</dbReference>
<dbReference type="InterPro" id="IPR036388">
    <property type="entry name" value="WH-like_DNA-bd_sf"/>
</dbReference>
<dbReference type="Pfam" id="PF00486">
    <property type="entry name" value="Trans_reg_C"/>
    <property type="match status" value="1"/>
</dbReference>
<dbReference type="InterPro" id="IPR001867">
    <property type="entry name" value="OmpR/PhoB-type_DNA-bd"/>
</dbReference>
<evidence type="ECO:0000256" key="5">
    <source>
        <dbReference type="PROSITE-ProRule" id="PRU01091"/>
    </source>
</evidence>
<dbReference type="InterPro" id="IPR011006">
    <property type="entry name" value="CheY-like_superfamily"/>
</dbReference>
<evidence type="ECO:0000256" key="1">
    <source>
        <dbReference type="ARBA" id="ARBA00022553"/>
    </source>
</evidence>
<evidence type="ECO:0000259" key="6">
    <source>
        <dbReference type="PROSITE" id="PS50110"/>
    </source>
</evidence>
<protein>
    <submittedName>
        <fullName evidence="8">Two-component system, OmpR family, phosphate regulon response regulator PhoB</fullName>
    </submittedName>
</protein>
<dbReference type="Gene3D" id="1.10.10.10">
    <property type="entry name" value="Winged helix-like DNA-binding domain superfamily/Winged helix DNA-binding domain"/>
    <property type="match status" value="1"/>
</dbReference>
<feature type="domain" description="Response regulatory" evidence="6">
    <location>
        <begin position="4"/>
        <end position="120"/>
    </location>
</feature>
<dbReference type="GO" id="GO:0006355">
    <property type="term" value="P:regulation of DNA-templated transcription"/>
    <property type="evidence" value="ECO:0007669"/>
    <property type="project" value="InterPro"/>
</dbReference>
<dbReference type="CDD" id="cd00383">
    <property type="entry name" value="trans_reg_C"/>
    <property type="match status" value="1"/>
</dbReference>
<feature type="modified residue" description="4-aspartylphosphate" evidence="4">
    <location>
        <position position="53"/>
    </location>
</feature>
<dbReference type="AlphaFoldDB" id="A0A1X7DCJ7"/>
<dbReference type="Proteomes" id="UP000192903">
    <property type="component" value="Unassembled WGS sequence"/>
</dbReference>
<organism evidence="8 9">
    <name type="scientific">Xaviernesmea oryzae</name>
    <dbReference type="NCBI Taxonomy" id="464029"/>
    <lineage>
        <taxon>Bacteria</taxon>
        <taxon>Pseudomonadati</taxon>
        <taxon>Pseudomonadota</taxon>
        <taxon>Alphaproteobacteria</taxon>
        <taxon>Hyphomicrobiales</taxon>
        <taxon>Rhizobiaceae</taxon>
        <taxon>Rhizobium/Agrobacterium group</taxon>
        <taxon>Xaviernesmea</taxon>
    </lineage>
</organism>
<evidence type="ECO:0000256" key="2">
    <source>
        <dbReference type="ARBA" id="ARBA00023012"/>
    </source>
</evidence>
<dbReference type="InterPro" id="IPR016032">
    <property type="entry name" value="Sig_transdc_resp-reg_C-effctor"/>
</dbReference>
<dbReference type="PROSITE" id="PS50110">
    <property type="entry name" value="RESPONSE_REGULATORY"/>
    <property type="match status" value="1"/>
</dbReference>
<dbReference type="GO" id="GO:0005829">
    <property type="term" value="C:cytosol"/>
    <property type="evidence" value="ECO:0007669"/>
    <property type="project" value="TreeGrafter"/>
</dbReference>
<keyword evidence="1 4" id="KW-0597">Phosphoprotein</keyword>
<gene>
    <name evidence="8" type="ORF">SAMN02982989_5374</name>
</gene>
<accession>A0A1X7DCJ7</accession>
<proteinExistence type="predicted"/>
<dbReference type="EMBL" id="FXAF01000002">
    <property type="protein sequence ID" value="SMF12839.1"/>
    <property type="molecule type" value="Genomic_DNA"/>
</dbReference>
<dbReference type="SUPFAM" id="SSF52172">
    <property type="entry name" value="CheY-like"/>
    <property type="match status" value="1"/>
</dbReference>
<name>A0A1X7DCJ7_9HYPH</name>
<dbReference type="SMART" id="SM00862">
    <property type="entry name" value="Trans_reg_C"/>
    <property type="match status" value="1"/>
</dbReference>
<dbReference type="OrthoDB" id="9803032at2"/>
<dbReference type="STRING" id="464029.SAMN02982989_5374"/>
<feature type="domain" description="OmpR/PhoB-type" evidence="7">
    <location>
        <begin position="128"/>
        <end position="226"/>
    </location>
</feature>
<feature type="DNA-binding region" description="OmpR/PhoB-type" evidence="5">
    <location>
        <begin position="128"/>
        <end position="226"/>
    </location>
</feature>
<dbReference type="GO" id="GO:0000976">
    <property type="term" value="F:transcription cis-regulatory region binding"/>
    <property type="evidence" value="ECO:0007669"/>
    <property type="project" value="TreeGrafter"/>
</dbReference>
<dbReference type="GO" id="GO:0032993">
    <property type="term" value="C:protein-DNA complex"/>
    <property type="evidence" value="ECO:0007669"/>
    <property type="project" value="TreeGrafter"/>
</dbReference>
<sequence>MTDTILIFSEDIEFHLLSKHVLMASGYQVILITEEADATTAAIQRSPLAIVLDCRRESSAGVTICKALKNHPKTRSILIVAVVEKGNEAAYIKIVEAGADRVFHRPTDPADVIDFLHHYATNPARLQRYIIELPLTRIDTINRKVFFRDKQVILGQTQYLMLKCLLEIPGKIFRRDELIEAVWPDGTFVDDRTVDVHIGVLRKALREAGAGNMVRTVRGAGYTVDLEWLNSVSVP</sequence>
<dbReference type="PANTHER" id="PTHR48111:SF40">
    <property type="entry name" value="PHOSPHATE REGULON TRANSCRIPTIONAL REGULATORY PROTEIN PHOB"/>
    <property type="match status" value="1"/>
</dbReference>
<evidence type="ECO:0000256" key="3">
    <source>
        <dbReference type="ARBA" id="ARBA00023125"/>
    </source>
</evidence>